<feature type="compositionally biased region" description="Low complexity" evidence="1">
    <location>
        <begin position="53"/>
        <end position="65"/>
    </location>
</feature>
<feature type="compositionally biased region" description="Acidic residues" evidence="1">
    <location>
        <begin position="83"/>
        <end position="101"/>
    </location>
</feature>
<dbReference type="Gramene" id="EFJ36824">
    <property type="protein sequence ID" value="EFJ36824"/>
    <property type="gene ID" value="SELMODRAFT_403553"/>
</dbReference>
<dbReference type="HOGENOM" id="CLU_817359_0_0_1"/>
<feature type="compositionally biased region" description="Low complexity" evidence="1">
    <location>
        <begin position="319"/>
        <end position="331"/>
    </location>
</feature>
<keyword evidence="3" id="KW-1185">Reference proteome</keyword>
<dbReference type="Proteomes" id="UP000001514">
    <property type="component" value="Unassembled WGS sequence"/>
</dbReference>
<dbReference type="InParanoid" id="D8QRS5"/>
<evidence type="ECO:0000313" key="3">
    <source>
        <dbReference type="Proteomes" id="UP000001514"/>
    </source>
</evidence>
<name>D8QRS5_SELML</name>
<reference evidence="2 3" key="1">
    <citation type="journal article" date="2011" name="Science">
        <title>The Selaginella genome identifies genetic changes associated with the evolution of vascular plants.</title>
        <authorList>
            <person name="Banks J.A."/>
            <person name="Nishiyama T."/>
            <person name="Hasebe M."/>
            <person name="Bowman J.L."/>
            <person name="Gribskov M."/>
            <person name="dePamphilis C."/>
            <person name="Albert V.A."/>
            <person name="Aono N."/>
            <person name="Aoyama T."/>
            <person name="Ambrose B.A."/>
            <person name="Ashton N.W."/>
            <person name="Axtell M.J."/>
            <person name="Barker E."/>
            <person name="Barker M.S."/>
            <person name="Bennetzen J.L."/>
            <person name="Bonawitz N.D."/>
            <person name="Chapple C."/>
            <person name="Cheng C."/>
            <person name="Correa L.G."/>
            <person name="Dacre M."/>
            <person name="DeBarry J."/>
            <person name="Dreyer I."/>
            <person name="Elias M."/>
            <person name="Engstrom E.M."/>
            <person name="Estelle M."/>
            <person name="Feng L."/>
            <person name="Finet C."/>
            <person name="Floyd S.K."/>
            <person name="Frommer W.B."/>
            <person name="Fujita T."/>
            <person name="Gramzow L."/>
            <person name="Gutensohn M."/>
            <person name="Harholt J."/>
            <person name="Hattori M."/>
            <person name="Heyl A."/>
            <person name="Hirai T."/>
            <person name="Hiwatashi Y."/>
            <person name="Ishikawa M."/>
            <person name="Iwata M."/>
            <person name="Karol K.G."/>
            <person name="Koehler B."/>
            <person name="Kolukisaoglu U."/>
            <person name="Kubo M."/>
            <person name="Kurata T."/>
            <person name="Lalonde S."/>
            <person name="Li K."/>
            <person name="Li Y."/>
            <person name="Litt A."/>
            <person name="Lyons E."/>
            <person name="Manning G."/>
            <person name="Maruyama T."/>
            <person name="Michael T.P."/>
            <person name="Mikami K."/>
            <person name="Miyazaki S."/>
            <person name="Morinaga S."/>
            <person name="Murata T."/>
            <person name="Mueller-Roeber B."/>
            <person name="Nelson D.R."/>
            <person name="Obara M."/>
            <person name="Oguri Y."/>
            <person name="Olmstead R.G."/>
            <person name="Onodera N."/>
            <person name="Petersen B.L."/>
            <person name="Pils B."/>
            <person name="Prigge M."/>
            <person name="Rensing S.A."/>
            <person name="Riano-Pachon D.M."/>
            <person name="Roberts A.W."/>
            <person name="Sato Y."/>
            <person name="Scheller H.V."/>
            <person name="Schulz B."/>
            <person name="Schulz C."/>
            <person name="Shakirov E.V."/>
            <person name="Shibagaki N."/>
            <person name="Shinohara N."/>
            <person name="Shippen D.E."/>
            <person name="Soerensen I."/>
            <person name="Sotooka R."/>
            <person name="Sugimoto N."/>
            <person name="Sugita M."/>
            <person name="Sumikawa N."/>
            <person name="Tanurdzic M."/>
            <person name="Theissen G."/>
            <person name="Ulvskov P."/>
            <person name="Wakazuki S."/>
            <person name="Weng J.K."/>
            <person name="Willats W.W."/>
            <person name="Wipf D."/>
            <person name="Wolf P.G."/>
            <person name="Yang L."/>
            <person name="Zimmer A.D."/>
            <person name="Zhu Q."/>
            <person name="Mitros T."/>
            <person name="Hellsten U."/>
            <person name="Loque D."/>
            <person name="Otillar R."/>
            <person name="Salamov A."/>
            <person name="Schmutz J."/>
            <person name="Shapiro H."/>
            <person name="Lindquist E."/>
            <person name="Lucas S."/>
            <person name="Rokhsar D."/>
            <person name="Grigoriev I.V."/>
        </authorList>
    </citation>
    <scope>NUCLEOTIDE SEQUENCE [LARGE SCALE GENOMIC DNA]</scope>
</reference>
<feature type="region of interest" description="Disordered" evidence="1">
    <location>
        <begin position="1"/>
        <end position="133"/>
    </location>
</feature>
<gene>
    <name evidence="2" type="ORF">SELMODRAFT_403553</name>
</gene>
<accession>D8QRS5</accession>
<evidence type="ECO:0000256" key="1">
    <source>
        <dbReference type="SAM" id="MobiDB-lite"/>
    </source>
</evidence>
<feature type="compositionally biased region" description="Basic and acidic residues" evidence="1">
    <location>
        <begin position="107"/>
        <end position="118"/>
    </location>
</feature>
<dbReference type="KEGG" id="smo:SELMODRAFT_403553"/>
<protein>
    <submittedName>
        <fullName evidence="2">Uncharacterized protein</fullName>
    </submittedName>
</protein>
<sequence length="340" mass="36390">MGCGASKESPQSAAIDPSPIGDRKKGAIATVDGECSDLRGNGGDDFDCDPGDDSSAAARASKAVSLIVRTCSPERQSSPPRQEEEEEARGQSDEEEEEDEGNQGILKAEREKEDHHGDLEEDGSSETIVSPSKSPDLAALDVTEKECCGQGVDDILPKAAAAALEAIVKSAEDDVQAMKVVAAVAAVGDILFGGKEETETKIEKCQTIVKTLAEVDANTINGFLKPDQQNFRFPGLPANNQPDEIVDEHSENENENIDSNSPKSSFLFDYCQKLNNYRISPPSTASASSSEADTLSMVQDFLEEIDLTKDYVELPPTPKVSSKSKNSSKIKQLTFSDAVI</sequence>
<organism evidence="3">
    <name type="scientific">Selaginella moellendorffii</name>
    <name type="common">Spikemoss</name>
    <dbReference type="NCBI Taxonomy" id="88036"/>
    <lineage>
        <taxon>Eukaryota</taxon>
        <taxon>Viridiplantae</taxon>
        <taxon>Streptophyta</taxon>
        <taxon>Embryophyta</taxon>
        <taxon>Tracheophyta</taxon>
        <taxon>Lycopodiopsida</taxon>
        <taxon>Selaginellales</taxon>
        <taxon>Selaginellaceae</taxon>
        <taxon>Selaginella</taxon>
    </lineage>
</organism>
<dbReference type="EMBL" id="GL377566">
    <property type="protein sequence ID" value="EFJ36824.1"/>
    <property type="molecule type" value="Genomic_DNA"/>
</dbReference>
<proteinExistence type="predicted"/>
<evidence type="ECO:0000313" key="2">
    <source>
        <dbReference type="EMBL" id="EFJ36824.1"/>
    </source>
</evidence>
<feature type="region of interest" description="Disordered" evidence="1">
    <location>
        <begin position="313"/>
        <end position="340"/>
    </location>
</feature>
<dbReference type="AlphaFoldDB" id="D8QRS5"/>